<gene>
    <name evidence="7" type="ORF">HT102_13005</name>
</gene>
<dbReference type="SMART" id="SM00062">
    <property type="entry name" value="PBPb"/>
    <property type="match status" value="1"/>
</dbReference>
<dbReference type="GO" id="GO:0006865">
    <property type="term" value="P:amino acid transport"/>
    <property type="evidence" value="ECO:0007669"/>
    <property type="project" value="TreeGrafter"/>
</dbReference>
<dbReference type="EMBL" id="JACYWE010000008">
    <property type="protein sequence ID" value="MBD8507401.1"/>
    <property type="molecule type" value="Genomic_DNA"/>
</dbReference>
<evidence type="ECO:0000256" key="2">
    <source>
        <dbReference type="ARBA" id="ARBA00022448"/>
    </source>
</evidence>
<feature type="signal peptide" evidence="5">
    <location>
        <begin position="1"/>
        <end position="30"/>
    </location>
</feature>
<evidence type="ECO:0000313" key="7">
    <source>
        <dbReference type="EMBL" id="MBD8507401.1"/>
    </source>
</evidence>
<feature type="chain" id="PRO_5039139776" evidence="5">
    <location>
        <begin position="31"/>
        <end position="338"/>
    </location>
</feature>
<keyword evidence="8" id="KW-1185">Reference proteome</keyword>
<comment type="similarity">
    <text evidence="1">Belongs to the bacterial solute-binding protein 3 family.</text>
</comment>
<dbReference type="InterPro" id="IPR001638">
    <property type="entry name" value="Solute-binding_3/MltF_N"/>
</dbReference>
<dbReference type="PANTHER" id="PTHR30085">
    <property type="entry name" value="AMINO ACID ABC TRANSPORTER PERMEASE"/>
    <property type="match status" value="1"/>
</dbReference>
<organism evidence="7 8">
    <name type="scientific">Lolliginicoccus lacisalsi</name>
    <dbReference type="NCBI Taxonomy" id="2742202"/>
    <lineage>
        <taxon>Bacteria</taxon>
        <taxon>Bacillati</taxon>
        <taxon>Actinomycetota</taxon>
        <taxon>Actinomycetes</taxon>
        <taxon>Mycobacteriales</taxon>
        <taxon>Hoyosellaceae</taxon>
        <taxon>Lolliginicoccus</taxon>
    </lineage>
</organism>
<dbReference type="Pfam" id="PF00497">
    <property type="entry name" value="SBP_bac_3"/>
    <property type="match status" value="1"/>
</dbReference>
<evidence type="ECO:0000256" key="3">
    <source>
        <dbReference type="ARBA" id="ARBA00022729"/>
    </source>
</evidence>
<dbReference type="Proteomes" id="UP000642993">
    <property type="component" value="Unassembled WGS sequence"/>
</dbReference>
<dbReference type="SUPFAM" id="SSF53850">
    <property type="entry name" value="Periplasmic binding protein-like II"/>
    <property type="match status" value="1"/>
</dbReference>
<evidence type="ECO:0000259" key="6">
    <source>
        <dbReference type="SMART" id="SM00062"/>
    </source>
</evidence>
<dbReference type="InterPro" id="IPR051455">
    <property type="entry name" value="Bact_solute-bind_prot3"/>
</dbReference>
<evidence type="ECO:0000313" key="8">
    <source>
        <dbReference type="Proteomes" id="UP000642993"/>
    </source>
</evidence>
<comment type="caution">
    <text evidence="7">The sequence shown here is derived from an EMBL/GenBank/DDBJ whole genome shotgun (WGS) entry which is preliminary data.</text>
</comment>
<dbReference type="AlphaFoldDB" id="A0A927JDQ3"/>
<dbReference type="PANTHER" id="PTHR30085:SF6">
    <property type="entry name" value="ABC TRANSPORTER GLUTAMINE-BINDING PROTEIN GLNH"/>
    <property type="match status" value="1"/>
</dbReference>
<evidence type="ECO:0000256" key="4">
    <source>
        <dbReference type="SAM" id="MobiDB-lite"/>
    </source>
</evidence>
<feature type="domain" description="Solute-binding protein family 3/N-terminal" evidence="6">
    <location>
        <begin position="103"/>
        <end position="325"/>
    </location>
</feature>
<dbReference type="GO" id="GO:0005576">
    <property type="term" value="C:extracellular region"/>
    <property type="evidence" value="ECO:0007669"/>
    <property type="project" value="TreeGrafter"/>
</dbReference>
<dbReference type="CDD" id="cd13690">
    <property type="entry name" value="PBP2_GluB"/>
    <property type="match status" value="1"/>
</dbReference>
<dbReference type="RefSeq" id="WP_192039869.1">
    <property type="nucleotide sequence ID" value="NZ_JACYWE010000008.1"/>
</dbReference>
<name>A0A927JDQ3_9ACTN</name>
<reference evidence="7" key="1">
    <citation type="submission" date="2020-09" db="EMBL/GenBank/DDBJ databases">
        <title>Hoyosella lacisalsi sp. nov., a halotolerant actinobacterium isolated from soil of Lake Gudzhirganskoe.</title>
        <authorList>
            <person name="Yang Q."/>
            <person name="Guo P.Y."/>
            <person name="Liu S.W."/>
            <person name="Li F.N."/>
            <person name="Sun C.H."/>
        </authorList>
    </citation>
    <scope>NUCLEOTIDE SEQUENCE</scope>
    <source>
        <strain evidence="7">G463</strain>
    </source>
</reference>
<dbReference type="PROSITE" id="PS51257">
    <property type="entry name" value="PROKAR_LIPOPROTEIN"/>
    <property type="match status" value="1"/>
</dbReference>
<feature type="region of interest" description="Disordered" evidence="4">
    <location>
        <begin position="44"/>
        <end position="92"/>
    </location>
</feature>
<keyword evidence="2" id="KW-0813">Transport</keyword>
<keyword evidence="3 5" id="KW-0732">Signal</keyword>
<protein>
    <submittedName>
        <fullName evidence="7">Glutamate ABC transporter substrate-binding protein</fullName>
    </submittedName>
</protein>
<sequence>MIRRAGIPRPRAALAGRFLAAALLCTGLVAGCAVPDDLPGVPPTYPPLPMPAGAEQIPQPAELDPPPTLDCDPTASLRPDGPNPPPGELPPENTVAEIFERGRLIVGLDAGSNLFSFRDPLTGDLVGFDVDIAREIARDIFGDPDRIEFEILTSAQRIPALQDSRVDIVVKTMTITCERRELVHFSTAYFQAYQRILTVSGSGISSAEDLADRTVCATKGTTSLARLQRLAPDARILGVPAWADCLVALQQQQADAISTDDSILGGLKAQDPYLEIVGGFLSSEPYGVGVNLDNPDLVRFVNGTLERIRQDGTWNELYQRWLSVLGPSPGPPPARYRD</sequence>
<accession>A0A927JDQ3</accession>
<evidence type="ECO:0000256" key="1">
    <source>
        <dbReference type="ARBA" id="ARBA00010333"/>
    </source>
</evidence>
<dbReference type="Gene3D" id="3.40.190.10">
    <property type="entry name" value="Periplasmic binding protein-like II"/>
    <property type="match status" value="2"/>
</dbReference>
<evidence type="ECO:0000256" key="5">
    <source>
        <dbReference type="SAM" id="SignalP"/>
    </source>
</evidence>
<proteinExistence type="inferred from homology"/>
<dbReference type="GO" id="GO:0030288">
    <property type="term" value="C:outer membrane-bounded periplasmic space"/>
    <property type="evidence" value="ECO:0007669"/>
    <property type="project" value="TreeGrafter"/>
</dbReference>